<proteinExistence type="predicted"/>
<feature type="compositionally biased region" description="Polar residues" evidence="1">
    <location>
        <begin position="238"/>
        <end position="249"/>
    </location>
</feature>
<organism evidence="2 3">
    <name type="scientific">Orbilia oligospora</name>
    <name type="common">Nematode-trapping fungus</name>
    <name type="synonym">Arthrobotrys oligospora</name>
    <dbReference type="NCBI Taxonomy" id="2813651"/>
    <lineage>
        <taxon>Eukaryota</taxon>
        <taxon>Fungi</taxon>
        <taxon>Dikarya</taxon>
        <taxon>Ascomycota</taxon>
        <taxon>Pezizomycotina</taxon>
        <taxon>Orbiliomycetes</taxon>
        <taxon>Orbiliales</taxon>
        <taxon>Orbiliaceae</taxon>
        <taxon>Orbilia</taxon>
    </lineage>
</organism>
<accession>A0A7C8K1E4</accession>
<evidence type="ECO:0000313" key="3">
    <source>
        <dbReference type="Proteomes" id="UP000480548"/>
    </source>
</evidence>
<dbReference type="EMBL" id="WIQZ01000021">
    <property type="protein sequence ID" value="KAF3138878.1"/>
    <property type="molecule type" value="Genomic_DNA"/>
</dbReference>
<dbReference type="AlphaFoldDB" id="A0A7C8K1E4"/>
<comment type="caution">
    <text evidence="2">The sequence shown here is derived from an EMBL/GenBank/DDBJ whole genome shotgun (WGS) entry which is preliminary data.</text>
</comment>
<evidence type="ECO:0000256" key="1">
    <source>
        <dbReference type="SAM" id="MobiDB-lite"/>
    </source>
</evidence>
<reference evidence="2 3" key="1">
    <citation type="submission" date="2019-06" db="EMBL/GenBank/DDBJ databases">
        <authorList>
            <person name="Palmer J.M."/>
        </authorList>
    </citation>
    <scope>NUCLEOTIDE SEQUENCE [LARGE SCALE GENOMIC DNA]</scope>
    <source>
        <strain evidence="2 3">TWF703</strain>
    </source>
</reference>
<feature type="compositionally biased region" description="Acidic residues" evidence="1">
    <location>
        <begin position="218"/>
        <end position="231"/>
    </location>
</feature>
<dbReference type="Proteomes" id="UP000480548">
    <property type="component" value="Unassembled WGS sequence"/>
</dbReference>
<sequence length="372" mass="41227">MSSPSTSQVGAPAAGVQPGATNMCTCSLAANDPRRPRACICKYKEHEVYPGIRMPKFSLEDVFYILCAVFNNPAEHRCQWRDTILYHFVCEGDSDHFRAGNVLSSLLGRFNKSDYGARIMGLRPGESWHIYDQKKLSRNSLVTRANFTAMRDGEITEARSCTLVNPSDRDRTSVYDSELDYYTDIAGDEDEGSLSEVVDYGGGETDERMAYNQYEEEEEYADYEDFDDENGEGGYQGIYNNTAQPTGDSAPNPAPSLPTRYSESRRSYPGSESSLSPITDGPRGRSTGTQQYYYNQDEENNQYDTPDIDRAESRAVTSVTGESVVTNNSPAPAVVGMINSWAPTVSRYGGEIRISRYGSATIKFAGNHNHLG</sequence>
<name>A0A7C8K1E4_ORBOL</name>
<feature type="region of interest" description="Disordered" evidence="1">
    <location>
        <begin position="218"/>
        <end position="289"/>
    </location>
</feature>
<evidence type="ECO:0000313" key="2">
    <source>
        <dbReference type="EMBL" id="KAF3138878.1"/>
    </source>
</evidence>
<gene>
    <name evidence="2" type="ORF">TWF703_004419</name>
</gene>
<protein>
    <submittedName>
        <fullName evidence="2">Uncharacterized protein</fullName>
    </submittedName>
</protein>